<sequence length="211" mass="24860">MEKQSMAEKALYEQEEQQIQEKSDAFIRILTQRGILGNDQIKDERIRQAQQEKQRRMYHNTRLLLEQYRNIAWALECFPDTIAAELDHPLGDLDSLLSKMDLEMGLGNRKLESRLESVKKSRLLLDRVNEALTVLKRKPDNGPKMYELIYQTYLAPEKLSHADLLYRLDISSRHYYRLRQQAITILSIRLWSAPSNEVDSWLEILTLLESL</sequence>
<protein>
    <submittedName>
        <fullName evidence="1">Uncharacterized protein</fullName>
    </submittedName>
</protein>
<gene>
    <name evidence="1" type="ORF">QUW08_02185</name>
</gene>
<proteinExistence type="predicted"/>
<keyword evidence="2" id="KW-1185">Reference proteome</keyword>
<dbReference type="RefSeq" id="WP_289598931.1">
    <property type="nucleotide sequence ID" value="NZ_JAUDCL010000002.1"/>
</dbReference>
<dbReference type="Proteomes" id="UP001529380">
    <property type="component" value="Unassembled WGS sequence"/>
</dbReference>
<accession>A0ABT7UP41</accession>
<comment type="caution">
    <text evidence="1">The sequence shown here is derived from an EMBL/GenBank/DDBJ whole genome shotgun (WGS) entry which is preliminary data.</text>
</comment>
<dbReference type="EMBL" id="JAUDCL010000002">
    <property type="protein sequence ID" value="MDM8200108.1"/>
    <property type="molecule type" value="Genomic_DNA"/>
</dbReference>
<organism evidence="1 2">
    <name type="scientific">Allofournierella massiliensis</name>
    <dbReference type="NCBI Taxonomy" id="1650663"/>
    <lineage>
        <taxon>Bacteria</taxon>
        <taxon>Bacillati</taxon>
        <taxon>Bacillota</taxon>
        <taxon>Clostridia</taxon>
        <taxon>Eubacteriales</taxon>
        <taxon>Oscillospiraceae</taxon>
        <taxon>Allofournierella</taxon>
    </lineage>
</organism>
<reference evidence="1 2" key="1">
    <citation type="submission" date="2023-06" db="EMBL/GenBank/DDBJ databases">
        <title>Identification and characterization of horizontal gene transfer across gut microbiota members of farm animals based on homology search.</title>
        <authorList>
            <person name="Schwarzerova J."/>
            <person name="Nykrynova M."/>
            <person name="Jureckova K."/>
            <person name="Cejkova D."/>
            <person name="Rychlik I."/>
        </authorList>
    </citation>
    <scope>NUCLEOTIDE SEQUENCE [LARGE SCALE GENOMIC DNA]</scope>
    <source>
        <strain evidence="1 2">ET340</strain>
    </source>
</reference>
<name>A0ABT7UP41_9FIRM</name>
<evidence type="ECO:0000313" key="1">
    <source>
        <dbReference type="EMBL" id="MDM8200108.1"/>
    </source>
</evidence>
<evidence type="ECO:0000313" key="2">
    <source>
        <dbReference type="Proteomes" id="UP001529380"/>
    </source>
</evidence>